<dbReference type="PANTHER" id="PTHR23517">
    <property type="entry name" value="RESISTANCE PROTEIN MDTM, PUTATIVE-RELATED-RELATED"/>
    <property type="match status" value="1"/>
</dbReference>
<feature type="transmembrane region" description="Helical" evidence="9">
    <location>
        <begin position="235"/>
        <end position="254"/>
    </location>
</feature>
<dbReference type="NCBIfam" id="TIGR00924">
    <property type="entry name" value="yjdL_sub1_fam"/>
    <property type="match status" value="1"/>
</dbReference>
<keyword evidence="3" id="KW-1003">Cell membrane</keyword>
<dbReference type="InterPro" id="IPR000109">
    <property type="entry name" value="POT_fam"/>
</dbReference>
<reference evidence="11" key="1">
    <citation type="submission" date="2023-08" db="EMBL/GenBank/DDBJ databases">
        <title>Emergence of clinically-relevant ST2 carbapenem-resistant Acinetobacter baumannii strains in hospital sewages in Zhejiang, East of China.</title>
        <authorList>
            <person name="Kaichao C."/>
            <person name="Zhang R."/>
        </authorList>
    </citation>
    <scope>NUCLEOTIDE SEQUENCE</scope>
    <source>
        <strain evidence="11">M-SY-60</strain>
    </source>
</reference>
<feature type="transmembrane region" description="Helical" evidence="9">
    <location>
        <begin position="212"/>
        <end position="229"/>
    </location>
</feature>
<dbReference type="EMBL" id="JAVIDA010000017">
    <property type="protein sequence ID" value="MDQ9072237.1"/>
    <property type="molecule type" value="Genomic_DNA"/>
</dbReference>
<feature type="transmembrane region" description="Helical" evidence="9">
    <location>
        <begin position="452"/>
        <end position="471"/>
    </location>
</feature>
<dbReference type="GO" id="GO:0015333">
    <property type="term" value="F:peptide:proton symporter activity"/>
    <property type="evidence" value="ECO:0007669"/>
    <property type="project" value="UniProtKB-ARBA"/>
</dbReference>
<feature type="transmembrane region" description="Helical" evidence="9">
    <location>
        <begin position="144"/>
        <end position="164"/>
    </location>
</feature>
<evidence type="ECO:0000256" key="4">
    <source>
        <dbReference type="ARBA" id="ARBA00022692"/>
    </source>
</evidence>
<feature type="transmembrane region" description="Helical" evidence="9">
    <location>
        <begin position="82"/>
        <end position="100"/>
    </location>
</feature>
<sequence>MKLSQSQLFNQPKPFYIIFIVEFWERFGYYGVQSILAVYMVKMLGLSERSTITLMAAFMALVYGLICIGGWLGDHILGNKRLIAIGTVVLSAGYALMAFSSNLEMLYIAMATIAVGNGLFKSNTTATLAYLYDKTDSRLEAAYMLFYMAVNIGSFVTMLITPLVATHFGWNIAFALSSVGLVIALLNYLIFQKWFKDYGSAPDLKPINKKNLLLSIIGIFVVIYLTSLILQHLSIAHITLALIGVVVIASYFWITFKQDQANRKKMLLAFILMIQAIVFYTLYSQTFTSLNFFAIHHVEKEIFGFTVQGEQYQSLNPFWIMILSPILAERLTKLGHRFPMTYKFTVGMFLASFAYFLLPLGILFANSHYLISVWWLVASYALQCVGELMIASLGPAMIAQLVPEKYSGFAMGCWLLTVACGSIIAGFVANLATAPDGAKLSPVQSLAAYQHVFMQIGIVTLIIATIMLIFASRLNKMREPDFSTTQQNLENNI</sequence>
<feature type="transmembrane region" description="Helical" evidence="9">
    <location>
        <begin position="170"/>
        <end position="191"/>
    </location>
</feature>
<feature type="transmembrane region" description="Helical" evidence="9">
    <location>
        <begin position="406"/>
        <end position="432"/>
    </location>
</feature>
<feature type="transmembrane region" description="Helical" evidence="9">
    <location>
        <begin position="371"/>
        <end position="394"/>
    </location>
</feature>
<dbReference type="PROSITE" id="PS50850">
    <property type="entry name" value="MFS"/>
    <property type="match status" value="1"/>
</dbReference>
<evidence type="ECO:0000256" key="1">
    <source>
        <dbReference type="ARBA" id="ARBA00004651"/>
    </source>
</evidence>
<keyword evidence="4 8" id="KW-0812">Transmembrane</keyword>
<dbReference type="RefSeq" id="WP_308956644.1">
    <property type="nucleotide sequence ID" value="NZ_JAVICY010000020.1"/>
</dbReference>
<comment type="subcellular location">
    <subcellularLocation>
        <location evidence="1">Cell membrane</location>
        <topology evidence="1">Multi-pass membrane protein</topology>
    </subcellularLocation>
    <subcellularLocation>
        <location evidence="8">Membrane</location>
        <topology evidence="8">Multi-pass membrane protein</topology>
    </subcellularLocation>
</comment>
<feature type="transmembrane region" description="Helical" evidence="9">
    <location>
        <begin position="52"/>
        <end position="73"/>
    </location>
</feature>
<dbReference type="GO" id="GO:0035443">
    <property type="term" value="P:tripeptide transmembrane transport"/>
    <property type="evidence" value="ECO:0007669"/>
    <property type="project" value="UniProtKB-ARBA"/>
</dbReference>
<dbReference type="InterPro" id="IPR036259">
    <property type="entry name" value="MFS_trans_sf"/>
</dbReference>
<evidence type="ECO:0000259" key="10">
    <source>
        <dbReference type="PROSITE" id="PS50850"/>
    </source>
</evidence>
<accession>A0AAW8JLG7</accession>
<keyword evidence="5" id="KW-0571">Peptide transport</keyword>
<keyword evidence="7 9" id="KW-0472">Membrane</keyword>
<evidence type="ECO:0000256" key="6">
    <source>
        <dbReference type="ARBA" id="ARBA00022989"/>
    </source>
</evidence>
<evidence type="ECO:0000256" key="7">
    <source>
        <dbReference type="ARBA" id="ARBA00023136"/>
    </source>
</evidence>
<dbReference type="PANTHER" id="PTHR23517:SF15">
    <property type="entry name" value="PROTON-DEPENDENT OLIGOPEPTIDE FAMILY TRANSPORT PROTEIN"/>
    <property type="match status" value="1"/>
</dbReference>
<evidence type="ECO:0000256" key="3">
    <source>
        <dbReference type="ARBA" id="ARBA00022475"/>
    </source>
</evidence>
<evidence type="ECO:0000256" key="9">
    <source>
        <dbReference type="SAM" id="Phobius"/>
    </source>
</evidence>
<evidence type="ECO:0000313" key="11">
    <source>
        <dbReference type="EMBL" id="MDQ9072237.1"/>
    </source>
</evidence>
<dbReference type="InterPro" id="IPR005279">
    <property type="entry name" value="Dipep/tripep_permease"/>
</dbReference>
<feature type="transmembrane region" description="Helical" evidence="9">
    <location>
        <begin position="266"/>
        <end position="283"/>
    </location>
</feature>
<dbReference type="GO" id="GO:0071916">
    <property type="term" value="F:dipeptide transmembrane transporter activity"/>
    <property type="evidence" value="ECO:0007669"/>
    <property type="project" value="UniProtKB-ARBA"/>
</dbReference>
<evidence type="ECO:0000256" key="8">
    <source>
        <dbReference type="RuleBase" id="RU003755"/>
    </source>
</evidence>
<dbReference type="InterPro" id="IPR018456">
    <property type="entry name" value="PTR2_symporter_CS"/>
</dbReference>
<evidence type="ECO:0000256" key="5">
    <source>
        <dbReference type="ARBA" id="ARBA00022856"/>
    </source>
</evidence>
<proteinExistence type="inferred from homology"/>
<protein>
    <submittedName>
        <fullName evidence="11">Oligopeptide:H+ symporter</fullName>
    </submittedName>
</protein>
<feature type="transmembrane region" description="Helical" evidence="9">
    <location>
        <begin position="344"/>
        <end position="365"/>
    </location>
</feature>
<dbReference type="CDD" id="cd17346">
    <property type="entry name" value="MFS_DtpA_like"/>
    <property type="match status" value="1"/>
</dbReference>
<evidence type="ECO:0000256" key="2">
    <source>
        <dbReference type="ARBA" id="ARBA00022448"/>
    </source>
</evidence>
<comment type="similarity">
    <text evidence="8">Belongs to the major facilitator superfamily. Proton-dependent oligopeptide transporter (POT/PTR) (TC 2.A.17) family.</text>
</comment>
<keyword evidence="2 8" id="KW-0813">Transport</keyword>
<dbReference type="GO" id="GO:0042937">
    <property type="term" value="F:tripeptide transmembrane transporter activity"/>
    <property type="evidence" value="ECO:0007669"/>
    <property type="project" value="UniProtKB-ARBA"/>
</dbReference>
<dbReference type="Pfam" id="PF00854">
    <property type="entry name" value="PTR2"/>
    <property type="match status" value="1"/>
</dbReference>
<dbReference type="InterPro" id="IPR020846">
    <property type="entry name" value="MFS_dom"/>
</dbReference>
<comment type="caution">
    <text evidence="11">The sequence shown here is derived from an EMBL/GenBank/DDBJ whole genome shotgun (WGS) entry which is preliminary data.</text>
</comment>
<dbReference type="SUPFAM" id="SSF103473">
    <property type="entry name" value="MFS general substrate transporter"/>
    <property type="match status" value="1"/>
</dbReference>
<dbReference type="GO" id="GO:0005886">
    <property type="term" value="C:plasma membrane"/>
    <property type="evidence" value="ECO:0007669"/>
    <property type="project" value="UniProtKB-SubCell"/>
</dbReference>
<evidence type="ECO:0000313" key="12">
    <source>
        <dbReference type="Proteomes" id="UP001243195"/>
    </source>
</evidence>
<dbReference type="InterPro" id="IPR050171">
    <property type="entry name" value="MFS_Transporters"/>
</dbReference>
<dbReference type="AlphaFoldDB" id="A0AAW8JLG7"/>
<organism evidence="11 12">
    <name type="scientific">Acinetobacter gerneri</name>
    <dbReference type="NCBI Taxonomy" id="202952"/>
    <lineage>
        <taxon>Bacteria</taxon>
        <taxon>Pseudomonadati</taxon>
        <taxon>Pseudomonadota</taxon>
        <taxon>Gammaproteobacteria</taxon>
        <taxon>Moraxellales</taxon>
        <taxon>Moraxellaceae</taxon>
        <taxon>Acinetobacter</taxon>
    </lineage>
</organism>
<keyword evidence="6 9" id="KW-1133">Transmembrane helix</keyword>
<gene>
    <name evidence="11" type="ORF">RFH51_12285</name>
</gene>
<dbReference type="PROSITE" id="PS01023">
    <property type="entry name" value="PTR2_2"/>
    <property type="match status" value="1"/>
</dbReference>
<dbReference type="FunFam" id="1.20.1250.20:FF:000017">
    <property type="entry name" value="Dipeptide and tripeptide permease A"/>
    <property type="match status" value="1"/>
</dbReference>
<dbReference type="Gene3D" id="1.20.1250.20">
    <property type="entry name" value="MFS general substrate transporter like domains"/>
    <property type="match status" value="1"/>
</dbReference>
<feature type="domain" description="Major facilitator superfamily (MFS) profile" evidence="10">
    <location>
        <begin position="14"/>
        <end position="475"/>
    </location>
</feature>
<keyword evidence="5" id="KW-0653">Protein transport</keyword>
<dbReference type="Proteomes" id="UP001243195">
    <property type="component" value="Unassembled WGS sequence"/>
</dbReference>
<name>A0AAW8JLG7_9GAMM</name>